<comment type="pathway">
    <text evidence="1 9">Cell wall biogenesis; peptidoglycan biosynthesis.</text>
</comment>
<feature type="signal peptide" evidence="11">
    <location>
        <begin position="1"/>
        <end position="22"/>
    </location>
</feature>
<dbReference type="InterPro" id="IPR005490">
    <property type="entry name" value="LD_TPept_cat_dom"/>
</dbReference>
<evidence type="ECO:0000256" key="11">
    <source>
        <dbReference type="SAM" id="SignalP"/>
    </source>
</evidence>
<evidence type="ECO:0000256" key="10">
    <source>
        <dbReference type="SAM" id="MobiDB-lite"/>
    </source>
</evidence>
<evidence type="ECO:0000256" key="6">
    <source>
        <dbReference type="ARBA" id="ARBA00022960"/>
    </source>
</evidence>
<feature type="active site" description="Proton donor/acceptor" evidence="9">
    <location>
        <position position="233"/>
    </location>
</feature>
<evidence type="ECO:0000259" key="12">
    <source>
        <dbReference type="PROSITE" id="PS52029"/>
    </source>
</evidence>
<dbReference type="GO" id="GO:0071972">
    <property type="term" value="F:peptidoglycan L,D-transpeptidase activity"/>
    <property type="evidence" value="ECO:0007669"/>
    <property type="project" value="TreeGrafter"/>
</dbReference>
<reference evidence="14" key="1">
    <citation type="submission" date="2016-10" db="EMBL/GenBank/DDBJ databases">
        <authorList>
            <person name="Varghese N."/>
            <person name="Submissions S."/>
        </authorList>
    </citation>
    <scope>NUCLEOTIDE SEQUENCE [LARGE SCALE GENOMIC DNA]</scope>
    <source>
        <strain evidence="14">ES.061</strain>
    </source>
</reference>
<dbReference type="FunFam" id="2.40.440.10:FF:000002">
    <property type="entry name" value="L,D-transpeptidase ErfK/SrfK"/>
    <property type="match status" value="1"/>
</dbReference>
<keyword evidence="3" id="KW-0328">Glycosyltransferase</keyword>
<keyword evidence="5" id="KW-0378">Hydrolase</keyword>
<dbReference type="UniPathway" id="UPA00219"/>
<dbReference type="GO" id="GO:0008360">
    <property type="term" value="P:regulation of cell shape"/>
    <property type="evidence" value="ECO:0007669"/>
    <property type="project" value="UniProtKB-UniRule"/>
</dbReference>
<dbReference type="GO" id="GO:0018104">
    <property type="term" value="P:peptidoglycan-protein cross-linking"/>
    <property type="evidence" value="ECO:0007669"/>
    <property type="project" value="TreeGrafter"/>
</dbReference>
<dbReference type="EMBL" id="FNSL01000001">
    <property type="protein sequence ID" value="SEB79755.1"/>
    <property type="molecule type" value="Genomic_DNA"/>
</dbReference>
<accession>A0A1H4MB48</accession>
<evidence type="ECO:0000256" key="7">
    <source>
        <dbReference type="ARBA" id="ARBA00022984"/>
    </source>
</evidence>
<proteinExistence type="inferred from homology"/>
<feature type="domain" description="L,D-TPase catalytic" evidence="12">
    <location>
        <begin position="140"/>
        <end position="273"/>
    </location>
</feature>
<dbReference type="GO" id="GO:0071555">
    <property type="term" value="P:cell wall organization"/>
    <property type="evidence" value="ECO:0007669"/>
    <property type="project" value="UniProtKB-UniRule"/>
</dbReference>
<dbReference type="PROSITE" id="PS52029">
    <property type="entry name" value="LD_TPASE"/>
    <property type="match status" value="1"/>
</dbReference>
<evidence type="ECO:0000256" key="4">
    <source>
        <dbReference type="ARBA" id="ARBA00022679"/>
    </source>
</evidence>
<keyword evidence="4" id="KW-0808">Transferase</keyword>
<evidence type="ECO:0000256" key="8">
    <source>
        <dbReference type="ARBA" id="ARBA00023316"/>
    </source>
</evidence>
<dbReference type="AlphaFoldDB" id="A0A1H4MB48"/>
<sequence>MKSMLFAAGLATVLLFSWGAQAQDRYVEPPPVLVSPDLSAPWVMQLRSSPVLAQQRTQQAVEYRTYQRARNARERNSARRDYRPRHQMPVSGTQPAKPPQRVAFIPRASEPFPLNERSWRMSDPKWLPQVVEYETDQSPGTIVVDTRQRFLFLVLKGGKAKRYGVGVGKEGFNWTGTEKISNKRKWPDWHPPAEMIEREKAKGRILPVKMEGGPANPLGARALYLGSTLYRIHGTNAPWTIGRAVSSGCIRMRNEDVVDLYNRIPVGTNVVVK</sequence>
<evidence type="ECO:0000256" key="1">
    <source>
        <dbReference type="ARBA" id="ARBA00004752"/>
    </source>
</evidence>
<dbReference type="PANTHER" id="PTHR30582:SF24">
    <property type="entry name" value="L,D-TRANSPEPTIDASE ERFK_SRFK-RELATED"/>
    <property type="match status" value="1"/>
</dbReference>
<protein>
    <submittedName>
        <fullName evidence="13">L,D-transpeptidase catalytic domain</fullName>
    </submittedName>
</protein>
<evidence type="ECO:0000256" key="2">
    <source>
        <dbReference type="ARBA" id="ARBA00005992"/>
    </source>
</evidence>
<comment type="similarity">
    <text evidence="2">Belongs to the YkuD family.</text>
</comment>
<keyword evidence="11" id="KW-0732">Signal</keyword>
<feature type="chain" id="PRO_5011598835" evidence="11">
    <location>
        <begin position="23"/>
        <end position="273"/>
    </location>
</feature>
<evidence type="ECO:0000256" key="9">
    <source>
        <dbReference type="PROSITE-ProRule" id="PRU01373"/>
    </source>
</evidence>
<evidence type="ECO:0000256" key="5">
    <source>
        <dbReference type="ARBA" id="ARBA00022801"/>
    </source>
</evidence>
<keyword evidence="6 9" id="KW-0133">Cell shape</keyword>
<dbReference type="SUPFAM" id="SSF141523">
    <property type="entry name" value="L,D-transpeptidase catalytic domain-like"/>
    <property type="match status" value="1"/>
</dbReference>
<dbReference type="RefSeq" id="WP_007009705.1">
    <property type="nucleotide sequence ID" value="NZ_FNSL01000001.1"/>
</dbReference>
<evidence type="ECO:0000313" key="13">
    <source>
        <dbReference type="EMBL" id="SEB79755.1"/>
    </source>
</evidence>
<feature type="region of interest" description="Disordered" evidence="10">
    <location>
        <begin position="62"/>
        <end position="99"/>
    </location>
</feature>
<dbReference type="Gene3D" id="2.40.440.10">
    <property type="entry name" value="L,D-transpeptidase catalytic domain-like"/>
    <property type="match status" value="1"/>
</dbReference>
<dbReference type="InterPro" id="IPR050979">
    <property type="entry name" value="LD-transpeptidase"/>
</dbReference>
<keyword evidence="8 9" id="KW-0961">Cell wall biogenesis/degradation</keyword>
<dbReference type="InterPro" id="IPR038063">
    <property type="entry name" value="Transpep_catalytic_dom"/>
</dbReference>
<evidence type="ECO:0000256" key="3">
    <source>
        <dbReference type="ARBA" id="ARBA00022676"/>
    </source>
</evidence>
<organism evidence="13 14">
    <name type="scientific">Nitratireductor aquibiodomus</name>
    <dbReference type="NCBI Taxonomy" id="204799"/>
    <lineage>
        <taxon>Bacteria</taxon>
        <taxon>Pseudomonadati</taxon>
        <taxon>Pseudomonadota</taxon>
        <taxon>Alphaproteobacteria</taxon>
        <taxon>Hyphomicrobiales</taxon>
        <taxon>Phyllobacteriaceae</taxon>
        <taxon>Nitratireductor</taxon>
    </lineage>
</organism>
<evidence type="ECO:0000313" key="14">
    <source>
        <dbReference type="Proteomes" id="UP000199064"/>
    </source>
</evidence>
<feature type="active site" description="Nucleophile" evidence="9">
    <location>
        <position position="249"/>
    </location>
</feature>
<name>A0A1H4MB48_9HYPH</name>
<dbReference type="Pfam" id="PF03734">
    <property type="entry name" value="YkuD"/>
    <property type="match status" value="1"/>
</dbReference>
<dbReference type="GO" id="GO:0005576">
    <property type="term" value="C:extracellular region"/>
    <property type="evidence" value="ECO:0007669"/>
    <property type="project" value="TreeGrafter"/>
</dbReference>
<keyword evidence="14" id="KW-1185">Reference proteome</keyword>
<keyword evidence="7 9" id="KW-0573">Peptidoglycan synthesis</keyword>
<dbReference type="PANTHER" id="PTHR30582">
    <property type="entry name" value="L,D-TRANSPEPTIDASE"/>
    <property type="match status" value="1"/>
</dbReference>
<dbReference type="GO" id="GO:0016757">
    <property type="term" value="F:glycosyltransferase activity"/>
    <property type="evidence" value="ECO:0007669"/>
    <property type="project" value="UniProtKB-KW"/>
</dbReference>
<dbReference type="CDD" id="cd16913">
    <property type="entry name" value="YkuD_like"/>
    <property type="match status" value="1"/>
</dbReference>
<gene>
    <name evidence="13" type="ORF">SAMN05216452_3215</name>
</gene>
<dbReference type="Proteomes" id="UP000199064">
    <property type="component" value="Unassembled WGS sequence"/>
</dbReference>
<feature type="compositionally biased region" description="Basic and acidic residues" evidence="10">
    <location>
        <begin position="71"/>
        <end position="81"/>
    </location>
</feature>